<dbReference type="EMBL" id="AP022853">
    <property type="protein sequence ID" value="BCB26753.1"/>
    <property type="molecule type" value="Genomic_DNA"/>
</dbReference>
<feature type="region of interest" description="Disordered" evidence="1">
    <location>
        <begin position="1"/>
        <end position="34"/>
    </location>
</feature>
<sequence>MALAAQIQRKDEKKHARASGPLRKSQPQSSQENIMKKNASLSVLMAALLGIAPLSLASQHEVSGQENGKTTSREVRREVTDAAEAIKNYSADKRDEAAKKAKASLDALDVRIAAMEARIDKNWDKMDAAAREQARSTLDALRKQRVQVAEWYGGLKNSTADAWERMKTGFSDSYKSLRHTWEKADRQYGGEDKK</sequence>
<name>A0A6F8VA79_9PROT</name>
<reference evidence="3" key="1">
    <citation type="submission" date="2020-03" db="EMBL/GenBank/DDBJ databases">
        <title>Complete genome sequence of sulfur-oxidizing bacterium skT11.</title>
        <authorList>
            <person name="Kanda M."/>
            <person name="Kojima H."/>
            <person name="Fukui M."/>
        </authorList>
    </citation>
    <scope>NUCLEOTIDE SEQUENCE [LARGE SCALE GENOMIC DNA]</scope>
    <source>
        <strain evidence="3">skT11</strain>
    </source>
</reference>
<evidence type="ECO:0000313" key="2">
    <source>
        <dbReference type="EMBL" id="BCB26753.1"/>
    </source>
</evidence>
<keyword evidence="3" id="KW-1185">Reference proteome</keyword>
<dbReference type="KEGG" id="slac:SKTS_16390"/>
<evidence type="ECO:0000256" key="1">
    <source>
        <dbReference type="SAM" id="MobiDB-lite"/>
    </source>
</evidence>
<dbReference type="AlphaFoldDB" id="A0A6F8VA79"/>
<proteinExistence type="predicted"/>
<organism evidence="2 3">
    <name type="scientific">Sulfurimicrobium lacus</name>
    <dbReference type="NCBI Taxonomy" id="2715678"/>
    <lineage>
        <taxon>Bacteria</taxon>
        <taxon>Pseudomonadati</taxon>
        <taxon>Pseudomonadota</taxon>
        <taxon>Betaproteobacteria</taxon>
        <taxon>Nitrosomonadales</taxon>
        <taxon>Sulfuricellaceae</taxon>
        <taxon>Sulfurimicrobium</taxon>
    </lineage>
</organism>
<evidence type="ECO:0000313" key="3">
    <source>
        <dbReference type="Proteomes" id="UP000502260"/>
    </source>
</evidence>
<dbReference type="Proteomes" id="UP000502260">
    <property type="component" value="Chromosome"/>
</dbReference>
<protein>
    <submittedName>
        <fullName evidence="2">Uncharacterized protein</fullName>
    </submittedName>
</protein>
<gene>
    <name evidence="2" type="ORF">SKTS_16390</name>
</gene>
<accession>A0A6F8VA79</accession>